<dbReference type="EMBL" id="AP023361">
    <property type="protein sequence ID" value="BCJ90616.1"/>
    <property type="molecule type" value="Genomic_DNA"/>
</dbReference>
<proteinExistence type="predicted"/>
<reference evidence="1 2" key="1">
    <citation type="submission" date="2020-08" db="EMBL/GenBank/DDBJ databases">
        <title>Genome sequence of Rhizobiales bacterium strain IZ6.</title>
        <authorList>
            <person name="Nakai R."/>
            <person name="Naganuma T."/>
        </authorList>
    </citation>
    <scope>NUCLEOTIDE SEQUENCE [LARGE SCALE GENOMIC DNA]</scope>
    <source>
        <strain evidence="1 2">IZ6</strain>
    </source>
</reference>
<organism evidence="1 2">
    <name type="scientific">Terrihabitans soli</name>
    <dbReference type="NCBI Taxonomy" id="708113"/>
    <lineage>
        <taxon>Bacteria</taxon>
        <taxon>Pseudomonadati</taxon>
        <taxon>Pseudomonadota</taxon>
        <taxon>Alphaproteobacteria</taxon>
        <taxon>Hyphomicrobiales</taxon>
        <taxon>Terrihabitans</taxon>
    </lineage>
</organism>
<gene>
    <name evidence="1" type="ORF">IZ6_13510</name>
</gene>
<accession>A0A6S6QMK8</accession>
<evidence type="ECO:0000313" key="1">
    <source>
        <dbReference type="EMBL" id="BCJ90616.1"/>
    </source>
</evidence>
<dbReference type="Proteomes" id="UP000515317">
    <property type="component" value="Chromosome"/>
</dbReference>
<dbReference type="KEGG" id="tso:IZ6_13510"/>
<protein>
    <submittedName>
        <fullName evidence="1">Uncharacterized protein</fullName>
    </submittedName>
</protein>
<sequence>MLPEDRPCSAAELNRLALNVPTAEYFLSMVRLEAEDCHVLGEQPLREHLEQSYITPLQEGRRFVPIPRLIPKSLLEKLSDWEDWAWLKDFCSEGSLVPYLLFLNKPVMKNGETHFTCTLRFGFDADYVP</sequence>
<dbReference type="AlphaFoldDB" id="A0A6S6QMK8"/>
<name>A0A6S6QMK8_9HYPH</name>
<keyword evidence="2" id="KW-1185">Reference proteome</keyword>
<evidence type="ECO:0000313" key="2">
    <source>
        <dbReference type="Proteomes" id="UP000515317"/>
    </source>
</evidence>